<gene>
    <name evidence="1" type="ordered locus">Hoch_3045</name>
</gene>
<accession>D0LR43</accession>
<dbReference type="STRING" id="502025.Hoch_3045"/>
<dbReference type="KEGG" id="hoh:Hoch_3045"/>
<proteinExistence type="predicted"/>
<sequence length="194" mass="21383">MASFNRHCDILQGYNFKKDVQTSIGYITSLTIGDTKFTSKNMKQTCKDPMSPETDLAAIVVLSAISWDIGPTDTIYLAGQVSPASQQSIRMLTYKDLSKVNVSIQFSIYDYDPIEKKYYKSMLPTDDAALDAILEKQGADLSLQVADDASSEVQSPPNYSFSIGIKPQTEKEQNITIAASFSDKVVKAWGLKLA</sequence>
<protein>
    <submittedName>
        <fullName evidence="1">Uncharacterized protein</fullName>
    </submittedName>
</protein>
<dbReference type="EMBL" id="CP001804">
    <property type="protein sequence ID" value="ACY15551.1"/>
    <property type="molecule type" value="Genomic_DNA"/>
</dbReference>
<dbReference type="Proteomes" id="UP000001880">
    <property type="component" value="Chromosome"/>
</dbReference>
<dbReference type="RefSeq" id="WP_012828151.1">
    <property type="nucleotide sequence ID" value="NC_013440.1"/>
</dbReference>
<organism evidence="1 2">
    <name type="scientific">Haliangium ochraceum (strain DSM 14365 / JCM 11303 / SMP-2)</name>
    <dbReference type="NCBI Taxonomy" id="502025"/>
    <lineage>
        <taxon>Bacteria</taxon>
        <taxon>Pseudomonadati</taxon>
        <taxon>Myxococcota</taxon>
        <taxon>Polyangia</taxon>
        <taxon>Haliangiales</taxon>
        <taxon>Kofleriaceae</taxon>
        <taxon>Haliangium</taxon>
    </lineage>
</organism>
<evidence type="ECO:0000313" key="2">
    <source>
        <dbReference type="Proteomes" id="UP000001880"/>
    </source>
</evidence>
<keyword evidence="2" id="KW-1185">Reference proteome</keyword>
<dbReference type="OrthoDB" id="5416493at2"/>
<dbReference type="HOGENOM" id="CLU_1413843_0_0_7"/>
<reference evidence="1 2" key="1">
    <citation type="journal article" date="2010" name="Stand. Genomic Sci.">
        <title>Complete genome sequence of Haliangium ochraceum type strain (SMP-2).</title>
        <authorList>
            <consortium name="US DOE Joint Genome Institute (JGI-PGF)"/>
            <person name="Ivanova N."/>
            <person name="Daum C."/>
            <person name="Lang E."/>
            <person name="Abt B."/>
            <person name="Kopitz M."/>
            <person name="Saunders E."/>
            <person name="Lapidus A."/>
            <person name="Lucas S."/>
            <person name="Glavina Del Rio T."/>
            <person name="Nolan M."/>
            <person name="Tice H."/>
            <person name="Copeland A."/>
            <person name="Cheng J.F."/>
            <person name="Chen F."/>
            <person name="Bruce D."/>
            <person name="Goodwin L."/>
            <person name="Pitluck S."/>
            <person name="Mavromatis K."/>
            <person name="Pati A."/>
            <person name="Mikhailova N."/>
            <person name="Chen A."/>
            <person name="Palaniappan K."/>
            <person name="Land M."/>
            <person name="Hauser L."/>
            <person name="Chang Y.J."/>
            <person name="Jeffries C.D."/>
            <person name="Detter J.C."/>
            <person name="Brettin T."/>
            <person name="Rohde M."/>
            <person name="Goker M."/>
            <person name="Bristow J."/>
            <person name="Markowitz V."/>
            <person name="Eisen J.A."/>
            <person name="Hugenholtz P."/>
            <person name="Kyrpides N.C."/>
            <person name="Klenk H.P."/>
        </authorList>
    </citation>
    <scope>NUCLEOTIDE SEQUENCE [LARGE SCALE GENOMIC DNA]</scope>
    <source>
        <strain evidence="2">DSM 14365 / CIP 107738 / JCM 11303 / AJ 13395 / SMP-2</strain>
    </source>
</reference>
<dbReference type="AlphaFoldDB" id="D0LR43"/>
<dbReference type="eggNOG" id="ENOG50344G3">
    <property type="taxonomic scope" value="Bacteria"/>
</dbReference>
<name>D0LR43_HALO1</name>
<evidence type="ECO:0000313" key="1">
    <source>
        <dbReference type="EMBL" id="ACY15551.1"/>
    </source>
</evidence>